<reference evidence="1 2" key="1">
    <citation type="submission" date="2020-11" db="EMBL/GenBank/DDBJ databases">
        <title>Kefir isolates.</title>
        <authorList>
            <person name="Marcisauskas S."/>
            <person name="Kim Y."/>
            <person name="Blasche S."/>
        </authorList>
    </citation>
    <scope>NUCLEOTIDE SEQUENCE [LARGE SCALE GENOMIC DNA]</scope>
    <source>
        <strain evidence="1 2">OG2</strain>
    </source>
</reference>
<dbReference type="Proteomes" id="UP000750334">
    <property type="component" value="Unassembled WGS sequence"/>
</dbReference>
<dbReference type="EMBL" id="PUHR01000001">
    <property type="protein sequence ID" value="KAG0672609.1"/>
    <property type="molecule type" value="Genomic_DNA"/>
</dbReference>
<dbReference type="AlphaFoldDB" id="A0A9P6WFH7"/>
<protein>
    <submittedName>
        <fullName evidence="1">Uncharacterized protein</fullName>
    </submittedName>
</protein>
<organism evidence="1 2">
    <name type="scientific">Maudiozyma exigua</name>
    <name type="common">Yeast</name>
    <name type="synonym">Kazachstania exigua</name>
    <dbReference type="NCBI Taxonomy" id="34358"/>
    <lineage>
        <taxon>Eukaryota</taxon>
        <taxon>Fungi</taxon>
        <taxon>Dikarya</taxon>
        <taxon>Ascomycota</taxon>
        <taxon>Saccharomycotina</taxon>
        <taxon>Saccharomycetes</taxon>
        <taxon>Saccharomycetales</taxon>
        <taxon>Saccharomycetaceae</taxon>
        <taxon>Maudiozyma</taxon>
    </lineage>
</organism>
<name>A0A9P6WFH7_MAUEX</name>
<gene>
    <name evidence="1" type="ORF">C6P45_000040</name>
</gene>
<evidence type="ECO:0000313" key="1">
    <source>
        <dbReference type="EMBL" id="KAG0672609.1"/>
    </source>
</evidence>
<proteinExistence type="predicted"/>
<comment type="caution">
    <text evidence="1">The sequence shown here is derived from an EMBL/GenBank/DDBJ whole genome shotgun (WGS) entry which is preliminary data.</text>
</comment>
<evidence type="ECO:0000313" key="2">
    <source>
        <dbReference type="Proteomes" id="UP000750334"/>
    </source>
</evidence>
<dbReference type="OrthoDB" id="4069581at2759"/>
<keyword evidence="2" id="KW-1185">Reference proteome</keyword>
<sequence length="226" mass="26715">MQPRVSLLTKAFKQLKFTESIRKKLIDSLGFPLRELIDTILESLIYCDTPTSELYLLIKSLLQMRDTVEIAISGSDSKQMIETYTLAIRFLGMIDQLDPEIFESLAGTIRDTFHFFQVFFKSYQMMSELVKHLEENKECKTDPFFNQLTTKYLNCNEQWYVEIISHSMMFQEYLTNELQIYSRGTDDEYLTSSRIINSETFQQFITKRKQRLLNESIVNKFSSYII</sequence>
<accession>A0A9P6WFH7</accession>